<proteinExistence type="predicted"/>
<organism evidence="7 8">
    <name type="scientific">Solicola gregarius</name>
    <dbReference type="NCBI Taxonomy" id="2908642"/>
    <lineage>
        <taxon>Bacteria</taxon>
        <taxon>Bacillati</taxon>
        <taxon>Actinomycetota</taxon>
        <taxon>Actinomycetes</taxon>
        <taxon>Propionibacteriales</taxon>
        <taxon>Nocardioidaceae</taxon>
        <taxon>Solicola</taxon>
    </lineage>
</organism>
<name>A0AA46TG83_9ACTN</name>
<dbReference type="PANTHER" id="PTHR30606">
    <property type="entry name" value="LIPID A BIOSYNTHESIS LAUROYL ACYLTRANSFERASE"/>
    <property type="match status" value="1"/>
</dbReference>
<evidence type="ECO:0000256" key="1">
    <source>
        <dbReference type="ARBA" id="ARBA00004533"/>
    </source>
</evidence>
<protein>
    <submittedName>
        <fullName evidence="7">Phosphatidylinositol mannoside acyltransferase</fullName>
    </submittedName>
</protein>
<dbReference type="GO" id="GO:0016746">
    <property type="term" value="F:acyltransferase activity"/>
    <property type="evidence" value="ECO:0007669"/>
    <property type="project" value="UniProtKB-KW"/>
</dbReference>
<gene>
    <name evidence="7" type="ORF">L0C25_20005</name>
</gene>
<evidence type="ECO:0000313" key="8">
    <source>
        <dbReference type="Proteomes" id="UP001164390"/>
    </source>
</evidence>
<evidence type="ECO:0000313" key="7">
    <source>
        <dbReference type="EMBL" id="UYM04792.1"/>
    </source>
</evidence>
<accession>A0AA46TG83</accession>
<evidence type="ECO:0000256" key="4">
    <source>
        <dbReference type="ARBA" id="ARBA00022679"/>
    </source>
</evidence>
<dbReference type="GO" id="GO:0009247">
    <property type="term" value="P:glycolipid biosynthetic process"/>
    <property type="evidence" value="ECO:0007669"/>
    <property type="project" value="UniProtKB-ARBA"/>
</dbReference>
<dbReference type="InterPro" id="IPR004960">
    <property type="entry name" value="LipA_acyltrans"/>
</dbReference>
<evidence type="ECO:0000256" key="3">
    <source>
        <dbReference type="ARBA" id="ARBA00022519"/>
    </source>
</evidence>
<keyword evidence="4" id="KW-0808">Transferase</keyword>
<dbReference type="EMBL" id="CP094970">
    <property type="protein sequence ID" value="UYM04792.1"/>
    <property type="molecule type" value="Genomic_DNA"/>
</dbReference>
<keyword evidence="6 7" id="KW-0012">Acyltransferase</keyword>
<evidence type="ECO:0000256" key="2">
    <source>
        <dbReference type="ARBA" id="ARBA00022475"/>
    </source>
</evidence>
<dbReference type="AlphaFoldDB" id="A0AA46TG83"/>
<keyword evidence="2" id="KW-1003">Cell membrane</keyword>
<dbReference type="Proteomes" id="UP001164390">
    <property type="component" value="Chromosome"/>
</dbReference>
<dbReference type="CDD" id="cd07984">
    <property type="entry name" value="LPLAT_LABLAT-like"/>
    <property type="match status" value="1"/>
</dbReference>
<evidence type="ECO:0000256" key="6">
    <source>
        <dbReference type="ARBA" id="ARBA00023315"/>
    </source>
</evidence>
<comment type="subcellular location">
    <subcellularLocation>
        <location evidence="1">Cell inner membrane</location>
    </subcellularLocation>
</comment>
<keyword evidence="3" id="KW-0997">Cell inner membrane</keyword>
<dbReference type="KEGG" id="sgrg:L0C25_20005"/>
<evidence type="ECO:0000256" key="5">
    <source>
        <dbReference type="ARBA" id="ARBA00023136"/>
    </source>
</evidence>
<dbReference type="PANTHER" id="PTHR30606:SF10">
    <property type="entry name" value="PHOSPHATIDYLINOSITOL MANNOSIDE ACYLTRANSFERASE"/>
    <property type="match status" value="1"/>
</dbReference>
<dbReference type="NCBIfam" id="NF005919">
    <property type="entry name" value="PRK07920.1"/>
    <property type="match status" value="1"/>
</dbReference>
<keyword evidence="5" id="KW-0472">Membrane</keyword>
<dbReference type="GO" id="GO:0005886">
    <property type="term" value="C:plasma membrane"/>
    <property type="evidence" value="ECO:0007669"/>
    <property type="project" value="UniProtKB-SubCell"/>
</dbReference>
<dbReference type="Pfam" id="PF03279">
    <property type="entry name" value="Lip_A_acyltrans"/>
    <property type="match status" value="1"/>
</dbReference>
<reference evidence="7" key="1">
    <citation type="submission" date="2022-01" db="EMBL/GenBank/DDBJ databases">
        <title>Nocardioidaceae gen. sp. A5X3R13.</title>
        <authorList>
            <person name="Lopez Marin M.A."/>
            <person name="Uhlik O."/>
        </authorList>
    </citation>
    <scope>NUCLEOTIDE SEQUENCE</scope>
    <source>
        <strain evidence="7">A5X3R13</strain>
    </source>
</reference>
<sequence length="288" mass="31971">MRTDWAYRLGWTVACRVPEAAVRPALDAVADQIWRRRGKGVRRLESNLAHAVAPSIAADERAMRELSRRAMRSYLRYWGEVFRLSRWTRDDIFTGVEVENFHLLRDAHGAGRGVVGALPHMGNWELAGAWSCAMGIPLTAVAERLQPESLYQDFVDFRESLGMEIVPINGGPPVVPLLADRLDAGGFVCLLADRDLSRNGIEVQLLGAPARVPQGPALLARRTGSLLIPITSTYDDGLMRLRLHDPVPEADVSTMMQGVADAFSAAIQARPVDWHMLQRVFAADVERR</sequence>
<dbReference type="RefSeq" id="WP_271633551.1">
    <property type="nucleotide sequence ID" value="NZ_CP094970.1"/>
</dbReference>
<keyword evidence="8" id="KW-1185">Reference proteome</keyword>